<name>A0A3A9A7D9_9FIRM</name>
<evidence type="ECO:0000313" key="1">
    <source>
        <dbReference type="EMBL" id="RKI87174.1"/>
    </source>
</evidence>
<proteinExistence type="predicted"/>
<dbReference type="RefSeq" id="WP_120472295.1">
    <property type="nucleotide sequence ID" value="NZ_RAYQ01000045.1"/>
</dbReference>
<dbReference type="Gene3D" id="3.90.105.50">
    <property type="match status" value="1"/>
</dbReference>
<evidence type="ECO:0000313" key="2">
    <source>
        <dbReference type="Proteomes" id="UP000280696"/>
    </source>
</evidence>
<evidence type="ECO:0008006" key="3">
    <source>
        <dbReference type="Google" id="ProtNLM"/>
    </source>
</evidence>
<dbReference type="Proteomes" id="UP000280696">
    <property type="component" value="Unassembled WGS sequence"/>
</dbReference>
<gene>
    <name evidence="1" type="ORF">D7V94_21380</name>
</gene>
<organism evidence="1 2">
    <name type="scientific">Parablautia intestinalis</name>
    <dbReference type="NCBI Taxonomy" id="2320100"/>
    <lineage>
        <taxon>Bacteria</taxon>
        <taxon>Bacillati</taxon>
        <taxon>Bacillota</taxon>
        <taxon>Clostridia</taxon>
        <taxon>Lachnospirales</taxon>
        <taxon>Lachnospiraceae</taxon>
        <taxon>Parablautia</taxon>
    </lineage>
</organism>
<keyword evidence="2" id="KW-1185">Reference proteome</keyword>
<sequence length="77" mass="9029">MAKKRKELSVEELENLTRGHGKKYVSLDEGAALYLIGKNTFRQMAKDAKAIYKINRRVLVNVQKFDEFMEAFQEEFD</sequence>
<dbReference type="Pfam" id="PF20063">
    <property type="entry name" value="DUF6462"/>
    <property type="match status" value="1"/>
</dbReference>
<dbReference type="EMBL" id="RAYQ01000045">
    <property type="protein sequence ID" value="RKI87174.1"/>
    <property type="molecule type" value="Genomic_DNA"/>
</dbReference>
<comment type="caution">
    <text evidence="1">The sequence shown here is derived from an EMBL/GenBank/DDBJ whole genome shotgun (WGS) entry which is preliminary data.</text>
</comment>
<dbReference type="OrthoDB" id="1827122at2"/>
<accession>A0A3A9A7D9</accession>
<protein>
    <recommendedName>
        <fullName evidence="3">DNA-binding protein</fullName>
    </recommendedName>
</protein>
<dbReference type="InterPro" id="IPR045591">
    <property type="entry name" value="DUF6462"/>
</dbReference>
<reference evidence="1 2" key="1">
    <citation type="submission" date="2018-09" db="EMBL/GenBank/DDBJ databases">
        <title>Murine metabolic-syndrome-specific gut microbial biobank.</title>
        <authorList>
            <person name="Liu C."/>
        </authorList>
    </citation>
    <scope>NUCLEOTIDE SEQUENCE [LARGE SCALE GENOMIC DNA]</scope>
    <source>
        <strain evidence="1 2">0.1xD8-82</strain>
    </source>
</reference>
<dbReference type="InterPro" id="IPR038148">
    <property type="entry name" value="Tn1545/Tn916_Xis"/>
</dbReference>
<dbReference type="AlphaFoldDB" id="A0A3A9A7D9"/>